<dbReference type="Gene3D" id="3.20.20.70">
    <property type="entry name" value="Aldolase class I"/>
    <property type="match status" value="1"/>
</dbReference>
<dbReference type="OMA" id="FGWPEEY"/>
<evidence type="ECO:0000256" key="1">
    <source>
        <dbReference type="ARBA" id="ARBA00022630"/>
    </source>
</evidence>
<dbReference type="GO" id="GO:0018580">
    <property type="term" value="F:nitronate monooxygenase activity"/>
    <property type="evidence" value="ECO:0007669"/>
    <property type="project" value="InterPro"/>
</dbReference>
<dbReference type="InterPro" id="IPR013785">
    <property type="entry name" value="Aldolase_TIM"/>
</dbReference>
<evidence type="ECO:0000313" key="5">
    <source>
        <dbReference type="Proteomes" id="UP000053558"/>
    </source>
</evidence>
<dbReference type="AlphaFoldDB" id="A0A5M3MKU6"/>
<sequence length="350" mass="36982">MPRITTSLTRLLGLKTPVVSAPMHGAATPALASQVFRSGGFGFLHPGTYDKQTVQQEIHQFRLLLDLPDDASLPVGIGFLVWRLEEQAKANPEVSKEAVLTALENRVRAVWFSFGRNIGHWVRLVREHDASAGRPHSTLIFVVVSSAEDALVATNEWKVDVLVAQGNEAGGHGKGAAPALLALVPAIVDALPENGPVVVAAGGLANGRQIASVMALGAAGAVVGTRFLLATESAYQKTQKDAICQVVLGSTKRTMAFDELRGSLGWPAGIDGRGINNELVKDFDSGTDLDIVKAKLAAGTKEGDANRMVVWAGASAGLNRVVLNAKDIVQEIHQDILRTLIGTSALVDSE</sequence>
<gene>
    <name evidence="4" type="ORF">CONPUDRAFT_138341</name>
</gene>
<evidence type="ECO:0000313" key="4">
    <source>
        <dbReference type="EMBL" id="EIW79181.1"/>
    </source>
</evidence>
<dbReference type="EMBL" id="JH711581">
    <property type="protein sequence ID" value="EIW79181.1"/>
    <property type="molecule type" value="Genomic_DNA"/>
</dbReference>
<dbReference type="KEGG" id="cput:CONPUDRAFT_138341"/>
<dbReference type="PANTHER" id="PTHR32332">
    <property type="entry name" value="2-NITROPROPANE DIOXYGENASE"/>
    <property type="match status" value="1"/>
</dbReference>
<dbReference type="SUPFAM" id="SSF51412">
    <property type="entry name" value="Inosine monophosphate dehydrogenase (IMPDH)"/>
    <property type="match status" value="1"/>
</dbReference>
<keyword evidence="1" id="KW-0285">Flavoprotein</keyword>
<keyword evidence="3" id="KW-0560">Oxidoreductase</keyword>
<dbReference type="OrthoDB" id="2349068at2759"/>
<dbReference type="Pfam" id="PF03060">
    <property type="entry name" value="NMO"/>
    <property type="match status" value="1"/>
</dbReference>
<dbReference type="PANTHER" id="PTHR32332:SF31">
    <property type="entry name" value="2-NITROPROPANE DIOXYGENASE FAMILY, PUTATIVE (AFU_ORTHOLOGUE AFUA_2G09850)-RELATED"/>
    <property type="match status" value="1"/>
</dbReference>
<keyword evidence="4" id="KW-0223">Dioxygenase</keyword>
<accession>A0A5M3MKU6</accession>
<comment type="caution">
    <text evidence="4">The sequence shown here is derived from an EMBL/GenBank/DDBJ whole genome shotgun (WGS) entry which is preliminary data.</text>
</comment>
<keyword evidence="2" id="KW-0288">FMN</keyword>
<dbReference type="Proteomes" id="UP000053558">
    <property type="component" value="Unassembled WGS sequence"/>
</dbReference>
<protein>
    <submittedName>
        <fullName evidence="4">2-nitropropane dioxygenase</fullName>
    </submittedName>
</protein>
<dbReference type="GeneID" id="19201178"/>
<reference evidence="5" key="1">
    <citation type="journal article" date="2012" name="Science">
        <title>The Paleozoic origin of enzymatic lignin decomposition reconstructed from 31 fungal genomes.</title>
        <authorList>
            <person name="Floudas D."/>
            <person name="Binder M."/>
            <person name="Riley R."/>
            <person name="Barry K."/>
            <person name="Blanchette R.A."/>
            <person name="Henrissat B."/>
            <person name="Martinez A.T."/>
            <person name="Otillar R."/>
            <person name="Spatafora J.W."/>
            <person name="Yadav J.S."/>
            <person name="Aerts A."/>
            <person name="Benoit I."/>
            <person name="Boyd A."/>
            <person name="Carlson A."/>
            <person name="Copeland A."/>
            <person name="Coutinho P.M."/>
            <person name="de Vries R.P."/>
            <person name="Ferreira P."/>
            <person name="Findley K."/>
            <person name="Foster B."/>
            <person name="Gaskell J."/>
            <person name="Glotzer D."/>
            <person name="Gorecki P."/>
            <person name="Heitman J."/>
            <person name="Hesse C."/>
            <person name="Hori C."/>
            <person name="Igarashi K."/>
            <person name="Jurgens J.A."/>
            <person name="Kallen N."/>
            <person name="Kersten P."/>
            <person name="Kohler A."/>
            <person name="Kuees U."/>
            <person name="Kumar T.K.A."/>
            <person name="Kuo A."/>
            <person name="LaButti K."/>
            <person name="Larrondo L.F."/>
            <person name="Lindquist E."/>
            <person name="Ling A."/>
            <person name="Lombard V."/>
            <person name="Lucas S."/>
            <person name="Lundell T."/>
            <person name="Martin R."/>
            <person name="McLaughlin D.J."/>
            <person name="Morgenstern I."/>
            <person name="Morin E."/>
            <person name="Murat C."/>
            <person name="Nagy L.G."/>
            <person name="Nolan M."/>
            <person name="Ohm R.A."/>
            <person name="Patyshakuliyeva A."/>
            <person name="Rokas A."/>
            <person name="Ruiz-Duenas F.J."/>
            <person name="Sabat G."/>
            <person name="Salamov A."/>
            <person name="Samejima M."/>
            <person name="Schmutz J."/>
            <person name="Slot J.C."/>
            <person name="St John F."/>
            <person name="Stenlid J."/>
            <person name="Sun H."/>
            <person name="Sun S."/>
            <person name="Syed K."/>
            <person name="Tsang A."/>
            <person name="Wiebenga A."/>
            <person name="Young D."/>
            <person name="Pisabarro A."/>
            <person name="Eastwood D.C."/>
            <person name="Martin F."/>
            <person name="Cullen D."/>
            <person name="Grigoriev I.V."/>
            <person name="Hibbett D.S."/>
        </authorList>
    </citation>
    <scope>NUCLEOTIDE SEQUENCE [LARGE SCALE GENOMIC DNA]</scope>
    <source>
        <strain evidence="5">RWD-64-598 SS2</strain>
    </source>
</reference>
<dbReference type="RefSeq" id="XP_007770870.1">
    <property type="nucleotide sequence ID" value="XM_007772680.1"/>
</dbReference>
<dbReference type="InterPro" id="IPR004136">
    <property type="entry name" value="NMO"/>
</dbReference>
<dbReference type="GO" id="GO:0051213">
    <property type="term" value="F:dioxygenase activity"/>
    <property type="evidence" value="ECO:0007669"/>
    <property type="project" value="UniProtKB-KW"/>
</dbReference>
<keyword evidence="5" id="KW-1185">Reference proteome</keyword>
<name>A0A5M3MKU6_CONPW</name>
<organism evidence="4 5">
    <name type="scientific">Coniophora puteana (strain RWD-64-598)</name>
    <name type="common">Brown rot fungus</name>
    <dbReference type="NCBI Taxonomy" id="741705"/>
    <lineage>
        <taxon>Eukaryota</taxon>
        <taxon>Fungi</taxon>
        <taxon>Dikarya</taxon>
        <taxon>Basidiomycota</taxon>
        <taxon>Agaricomycotina</taxon>
        <taxon>Agaricomycetes</taxon>
        <taxon>Agaricomycetidae</taxon>
        <taxon>Boletales</taxon>
        <taxon>Coniophorineae</taxon>
        <taxon>Coniophoraceae</taxon>
        <taxon>Coniophora</taxon>
    </lineage>
</organism>
<evidence type="ECO:0000256" key="2">
    <source>
        <dbReference type="ARBA" id="ARBA00022643"/>
    </source>
</evidence>
<dbReference type="CDD" id="cd04730">
    <property type="entry name" value="NPD_like"/>
    <property type="match status" value="1"/>
</dbReference>
<proteinExistence type="predicted"/>
<evidence type="ECO:0000256" key="3">
    <source>
        <dbReference type="ARBA" id="ARBA00023002"/>
    </source>
</evidence>